<proteinExistence type="predicted"/>
<keyword evidence="1" id="KW-0472">Membrane</keyword>
<gene>
    <name evidence="2" type="ORF">L485_06245</name>
</gene>
<protein>
    <submittedName>
        <fullName evidence="2">Uncharacterized protein</fullName>
    </submittedName>
</protein>
<organism evidence="2 3">
    <name type="scientific">Sphingobium baderi LL03</name>
    <dbReference type="NCBI Taxonomy" id="1114964"/>
    <lineage>
        <taxon>Bacteria</taxon>
        <taxon>Pseudomonadati</taxon>
        <taxon>Pseudomonadota</taxon>
        <taxon>Alphaproteobacteria</taxon>
        <taxon>Sphingomonadales</taxon>
        <taxon>Sphingomonadaceae</taxon>
        <taxon>Sphingobium</taxon>
    </lineage>
</organism>
<reference evidence="2 3" key="1">
    <citation type="journal article" date="2013" name="Genome Announc.">
        <title>Draft Genome Sequence of a Hexachlorocyclohexane-Degrading Bacterium, Sphingobium baderi Strain LL03T.</title>
        <authorList>
            <person name="Kaur J."/>
            <person name="Verma H."/>
            <person name="Tripathi C."/>
            <person name="Khurana J.P."/>
            <person name="Lal R."/>
        </authorList>
    </citation>
    <scope>NUCLEOTIDE SEQUENCE [LARGE SCALE GENOMIC DNA]</scope>
    <source>
        <strain evidence="2 3">LL03</strain>
    </source>
</reference>
<feature type="transmembrane region" description="Helical" evidence="1">
    <location>
        <begin position="7"/>
        <end position="28"/>
    </location>
</feature>
<dbReference type="EMBL" id="ATIB01000040">
    <property type="protein sequence ID" value="EQB03426.1"/>
    <property type="molecule type" value="Genomic_DNA"/>
</dbReference>
<dbReference type="AlphaFoldDB" id="T0GI66"/>
<evidence type="ECO:0000256" key="1">
    <source>
        <dbReference type="SAM" id="Phobius"/>
    </source>
</evidence>
<sequence length="31" mass="3368">MCAFPRAHHWLMAAGLLFFASQIVPVVAGLL</sequence>
<keyword evidence="1" id="KW-1133">Transmembrane helix</keyword>
<accession>T0GI66</accession>
<dbReference type="Proteomes" id="UP000015524">
    <property type="component" value="Unassembled WGS sequence"/>
</dbReference>
<name>T0GI66_9SPHN</name>
<keyword evidence="3" id="KW-1185">Reference proteome</keyword>
<keyword evidence="1" id="KW-0812">Transmembrane</keyword>
<evidence type="ECO:0000313" key="2">
    <source>
        <dbReference type="EMBL" id="EQB03426.1"/>
    </source>
</evidence>
<evidence type="ECO:0000313" key="3">
    <source>
        <dbReference type="Proteomes" id="UP000015524"/>
    </source>
</evidence>
<dbReference type="PATRIC" id="fig|1114964.3.peg.1211"/>
<comment type="caution">
    <text evidence="2">The sequence shown here is derived from an EMBL/GenBank/DDBJ whole genome shotgun (WGS) entry which is preliminary data.</text>
</comment>